<keyword evidence="6 7" id="KW-0472">Membrane</keyword>
<gene>
    <name evidence="10" type="ORF">FVP33_15990</name>
</gene>
<comment type="caution">
    <text evidence="10">The sequence shown here is derived from an EMBL/GenBank/DDBJ whole genome shotgun (WGS) entry which is preliminary data.</text>
</comment>
<evidence type="ECO:0000256" key="1">
    <source>
        <dbReference type="ARBA" id="ARBA00004651"/>
    </source>
</evidence>
<evidence type="ECO:0000256" key="5">
    <source>
        <dbReference type="ARBA" id="ARBA00022989"/>
    </source>
</evidence>
<feature type="transmembrane region" description="Helical" evidence="7">
    <location>
        <begin position="185"/>
        <end position="204"/>
    </location>
</feature>
<dbReference type="SUPFAM" id="SSF103481">
    <property type="entry name" value="Multidrug resistance efflux transporter EmrE"/>
    <property type="match status" value="2"/>
</dbReference>
<keyword evidence="4 7" id="KW-0812">Transmembrane</keyword>
<evidence type="ECO:0000259" key="9">
    <source>
        <dbReference type="Pfam" id="PF00892"/>
    </source>
</evidence>
<feature type="transmembrane region" description="Helical" evidence="7">
    <location>
        <begin position="33"/>
        <end position="52"/>
    </location>
</feature>
<keyword evidence="11" id="KW-1185">Reference proteome</keyword>
<sequence>MRKTGVVALVLASVLWGTTGTAATGMPASVSPVAVGAATMTIGGLLLAATSFRGVLSVLREPGSRGWILAGAVGVFSYPLAFYSSMNLAGVAIGNVVSLGSGPVFAALLEWVVERRQPTRLWLGCAAAAIVGVALLAFTGRAGVEGSPGHGSVTVGVLLGLLAGLSYAFYTYASSRAMHGRANSRAVVGSMFGVGAVALLPVLLATGGPLLQSPTTIGITAYLALGPMFVAYLLFGIGLRTIRSSMATTITLIEPVVATVLAVLVVGERLSATGWAGLAVILGAVCVLVAARLPGKIG</sequence>
<comment type="subcellular location">
    <subcellularLocation>
        <location evidence="1">Cell membrane</location>
        <topology evidence="1">Multi-pass membrane protein</topology>
    </subcellularLocation>
</comment>
<comment type="similarity">
    <text evidence="2">Belongs to the EamA transporter family.</text>
</comment>
<dbReference type="AlphaFoldDB" id="A0A5C8UKZ1"/>
<feature type="domain" description="EamA" evidence="9">
    <location>
        <begin position="4"/>
        <end position="137"/>
    </location>
</feature>
<evidence type="ECO:0000256" key="2">
    <source>
        <dbReference type="ARBA" id="ARBA00007362"/>
    </source>
</evidence>
<dbReference type="PANTHER" id="PTHR42920:SF5">
    <property type="entry name" value="EAMA DOMAIN-CONTAINING PROTEIN"/>
    <property type="match status" value="1"/>
</dbReference>
<evidence type="ECO:0000256" key="7">
    <source>
        <dbReference type="SAM" id="Phobius"/>
    </source>
</evidence>
<evidence type="ECO:0000256" key="4">
    <source>
        <dbReference type="ARBA" id="ARBA00022692"/>
    </source>
</evidence>
<proteinExistence type="inferred from homology"/>
<keyword evidence="8" id="KW-0732">Signal</keyword>
<evidence type="ECO:0000256" key="3">
    <source>
        <dbReference type="ARBA" id="ARBA00022475"/>
    </source>
</evidence>
<feature type="transmembrane region" description="Helical" evidence="7">
    <location>
        <begin position="272"/>
        <end position="293"/>
    </location>
</feature>
<dbReference type="InterPro" id="IPR051258">
    <property type="entry name" value="Diverse_Substrate_Transporter"/>
</dbReference>
<accession>A0A5C8UKZ1</accession>
<protein>
    <submittedName>
        <fullName evidence="10">EamA family transporter</fullName>
    </submittedName>
</protein>
<feature type="chain" id="PRO_5022882912" evidence="8">
    <location>
        <begin position="23"/>
        <end position="298"/>
    </location>
</feature>
<feature type="domain" description="EamA" evidence="9">
    <location>
        <begin position="155"/>
        <end position="289"/>
    </location>
</feature>
<feature type="transmembrane region" description="Helical" evidence="7">
    <location>
        <begin position="216"/>
        <end position="235"/>
    </location>
</feature>
<evidence type="ECO:0000256" key="6">
    <source>
        <dbReference type="ARBA" id="ARBA00023136"/>
    </source>
</evidence>
<dbReference type="Proteomes" id="UP000321379">
    <property type="component" value="Unassembled WGS sequence"/>
</dbReference>
<dbReference type="RefSeq" id="WP_147784682.1">
    <property type="nucleotide sequence ID" value="NZ_VRMG01000010.1"/>
</dbReference>
<dbReference type="InterPro" id="IPR000620">
    <property type="entry name" value="EamA_dom"/>
</dbReference>
<feature type="transmembrane region" description="Helical" evidence="7">
    <location>
        <begin position="152"/>
        <end position="173"/>
    </location>
</feature>
<name>A0A5C8UKZ1_9MICO</name>
<dbReference type="InterPro" id="IPR037185">
    <property type="entry name" value="EmrE-like"/>
</dbReference>
<feature type="transmembrane region" description="Helical" evidence="7">
    <location>
        <begin position="247"/>
        <end position="266"/>
    </location>
</feature>
<dbReference type="GO" id="GO:0005886">
    <property type="term" value="C:plasma membrane"/>
    <property type="evidence" value="ECO:0007669"/>
    <property type="project" value="UniProtKB-SubCell"/>
</dbReference>
<dbReference type="PANTHER" id="PTHR42920">
    <property type="entry name" value="OS03G0707200 PROTEIN-RELATED"/>
    <property type="match status" value="1"/>
</dbReference>
<reference evidence="10 11" key="1">
    <citation type="submission" date="2019-08" db="EMBL/GenBank/DDBJ databases">
        <title>Bacterial whole genome sequence for Glaciihabitans sp. CHu50b-6-2.</title>
        <authorList>
            <person name="Jin L."/>
        </authorList>
    </citation>
    <scope>NUCLEOTIDE SEQUENCE [LARGE SCALE GENOMIC DNA]</scope>
    <source>
        <strain evidence="10 11">CHu50b-6-2</strain>
    </source>
</reference>
<keyword evidence="3" id="KW-1003">Cell membrane</keyword>
<feature type="transmembrane region" description="Helical" evidence="7">
    <location>
        <begin position="64"/>
        <end position="82"/>
    </location>
</feature>
<evidence type="ECO:0000256" key="8">
    <source>
        <dbReference type="SAM" id="SignalP"/>
    </source>
</evidence>
<dbReference type="Pfam" id="PF00892">
    <property type="entry name" value="EamA"/>
    <property type="match status" value="2"/>
</dbReference>
<feature type="signal peptide" evidence="8">
    <location>
        <begin position="1"/>
        <end position="22"/>
    </location>
</feature>
<feature type="transmembrane region" description="Helical" evidence="7">
    <location>
        <begin position="88"/>
        <end position="109"/>
    </location>
</feature>
<dbReference type="EMBL" id="VRMG01000010">
    <property type="protein sequence ID" value="TXN29012.1"/>
    <property type="molecule type" value="Genomic_DNA"/>
</dbReference>
<feature type="transmembrane region" description="Helical" evidence="7">
    <location>
        <begin position="121"/>
        <end position="140"/>
    </location>
</feature>
<keyword evidence="5 7" id="KW-1133">Transmembrane helix</keyword>
<evidence type="ECO:0000313" key="11">
    <source>
        <dbReference type="Proteomes" id="UP000321379"/>
    </source>
</evidence>
<organism evidence="10 11">
    <name type="scientific">Lacisediminihabitans profunda</name>
    <dbReference type="NCBI Taxonomy" id="2594790"/>
    <lineage>
        <taxon>Bacteria</taxon>
        <taxon>Bacillati</taxon>
        <taxon>Actinomycetota</taxon>
        <taxon>Actinomycetes</taxon>
        <taxon>Micrococcales</taxon>
        <taxon>Microbacteriaceae</taxon>
        <taxon>Lacisediminihabitans</taxon>
    </lineage>
</organism>
<evidence type="ECO:0000313" key="10">
    <source>
        <dbReference type="EMBL" id="TXN29012.1"/>
    </source>
</evidence>